<dbReference type="InterPro" id="IPR008766">
    <property type="entry name" value="Replication_gene_A-like"/>
</dbReference>
<protein>
    <submittedName>
        <fullName evidence="8">Replication endonuclease</fullName>
    </submittedName>
</protein>
<gene>
    <name evidence="8" type="ORF">FJD37_16490</name>
</gene>
<keyword evidence="5 8" id="KW-0255">Endonuclease</keyword>
<name>A0A5C5PZK0_9PSED</name>
<comment type="caution">
    <text evidence="8">The sequence shown here is derived from an EMBL/GenBank/DDBJ whole genome shotgun (WGS) entry which is preliminary data.</text>
</comment>
<evidence type="ECO:0000256" key="2">
    <source>
        <dbReference type="ARBA" id="ARBA00009260"/>
    </source>
</evidence>
<evidence type="ECO:0000259" key="7">
    <source>
        <dbReference type="Pfam" id="PF05840"/>
    </source>
</evidence>
<dbReference type="GO" id="GO:0016787">
    <property type="term" value="F:hydrolase activity"/>
    <property type="evidence" value="ECO:0007669"/>
    <property type="project" value="UniProtKB-KW"/>
</dbReference>
<dbReference type="GO" id="GO:0004519">
    <property type="term" value="F:endonuclease activity"/>
    <property type="evidence" value="ECO:0007669"/>
    <property type="project" value="UniProtKB-KW"/>
</dbReference>
<feature type="domain" description="Replication gene A protein-like" evidence="7">
    <location>
        <begin position="226"/>
        <end position="443"/>
    </location>
</feature>
<reference evidence="8 9" key="1">
    <citation type="submission" date="2019-06" db="EMBL/GenBank/DDBJ databases">
        <title>Pseudomonas bimorpha sp. nov. isolated from bovine raw milk and skim milk concentrate.</title>
        <authorList>
            <person name="Hofmann K."/>
            <person name="Huptas C."/>
            <person name="Doll E."/>
            <person name="Scherer S."/>
            <person name="Wenning M."/>
        </authorList>
    </citation>
    <scope>NUCLEOTIDE SEQUENCE [LARGE SCALE GENOMIC DNA]</scope>
    <source>
        <strain evidence="8 9">DSM 108990</strain>
    </source>
</reference>
<evidence type="ECO:0000313" key="9">
    <source>
        <dbReference type="Proteomes" id="UP000317901"/>
    </source>
</evidence>
<dbReference type="EMBL" id="VFIP01000034">
    <property type="protein sequence ID" value="TWR87510.1"/>
    <property type="molecule type" value="Genomic_DNA"/>
</dbReference>
<organism evidence="8 9">
    <name type="scientific">Pseudomonas saxonica</name>
    <dbReference type="NCBI Taxonomy" id="2600598"/>
    <lineage>
        <taxon>Bacteria</taxon>
        <taxon>Pseudomonadati</taxon>
        <taxon>Pseudomonadota</taxon>
        <taxon>Gammaproteobacteria</taxon>
        <taxon>Pseudomonadales</taxon>
        <taxon>Pseudomonadaceae</taxon>
        <taxon>Pseudomonas</taxon>
    </lineage>
</organism>
<dbReference type="GO" id="GO:0006260">
    <property type="term" value="P:DNA replication"/>
    <property type="evidence" value="ECO:0007669"/>
    <property type="project" value="UniProtKB-KW"/>
</dbReference>
<proteinExistence type="inferred from homology"/>
<evidence type="ECO:0000256" key="4">
    <source>
        <dbReference type="ARBA" id="ARBA00022722"/>
    </source>
</evidence>
<keyword evidence="4" id="KW-0540">Nuclease</keyword>
<keyword evidence="3" id="KW-0235">DNA replication</keyword>
<evidence type="ECO:0000313" key="8">
    <source>
        <dbReference type="EMBL" id="TWR87510.1"/>
    </source>
</evidence>
<evidence type="ECO:0000256" key="5">
    <source>
        <dbReference type="ARBA" id="ARBA00022759"/>
    </source>
</evidence>
<dbReference type="RefSeq" id="WP_146426696.1">
    <property type="nucleotide sequence ID" value="NZ_VFIP01000034.1"/>
</dbReference>
<evidence type="ECO:0000256" key="6">
    <source>
        <dbReference type="ARBA" id="ARBA00022801"/>
    </source>
</evidence>
<evidence type="ECO:0000256" key="3">
    <source>
        <dbReference type="ARBA" id="ARBA00022705"/>
    </source>
</evidence>
<keyword evidence="6" id="KW-0378">Hydrolase</keyword>
<dbReference type="Pfam" id="PF05840">
    <property type="entry name" value="Phage_GPA"/>
    <property type="match status" value="1"/>
</dbReference>
<comment type="function">
    <text evidence="1">Possible endonuclease which induces a single-strand cut and initiates DNA replication.</text>
</comment>
<sequence length="570" mass="66120">MKPTHTAIIAFKNKKQVLTKENIEEIKSDIDLFQKANIDASELVQKLNIIISQLNGATKTFDLAYSYTVTSELPFISDEEAEELGFVKLLKSPFPKANILQARKKVSFSYQEKIDDYEKETVALAHIIHKLFEYICADKQIKQLIIKASSSELLKKELENIAIYKDVRFSDFRCSGTIVDKLHEFFVTAEALNYASDRTIFNKEIQGKEKSTFRRLTRIIKTVARKQRELHLLKTRKIGANGEAYCSAELLRFQEEKDIEQQEFIENTEIVYVKNEKEERVALSKFALTDERKASEIYMKVKDLEKEADKKGYIALFTTFTCPAEFHSNPASGRNCWDGSTPRQASDWLSAKLVALNKDRERHDIQTLGMWCKEAHKDQCVHMHSMFFVHPDQADELITLIYKHYSHSDNAVRIVYISDEEAKKSGKKGASPASYITKYVIKSLREKSDESMKNKAVARLWGFRMYGFFGKTKTILWRAFDRFFDKEPCELLKTFKNQVFVHLAKLRQSGSFWAFCEYANNLIQPVIVEHEQISWSGFEYIKKIKWGYRVIGTDDCLQTKFDCSLKTKFA</sequence>
<dbReference type="Proteomes" id="UP000317901">
    <property type="component" value="Unassembled WGS sequence"/>
</dbReference>
<accession>A0A5C5PZK0</accession>
<comment type="similarity">
    <text evidence="2">Belongs to the phage GPA family.</text>
</comment>
<dbReference type="AlphaFoldDB" id="A0A5C5PZK0"/>
<evidence type="ECO:0000256" key="1">
    <source>
        <dbReference type="ARBA" id="ARBA00003293"/>
    </source>
</evidence>
<dbReference type="OrthoDB" id="5568266at2"/>